<dbReference type="KEGG" id="osn:115215224"/>
<dbReference type="CDD" id="cd08662">
    <property type="entry name" value="M13"/>
    <property type="match status" value="1"/>
</dbReference>
<evidence type="ECO:0000256" key="3">
    <source>
        <dbReference type="ARBA" id="ARBA00022723"/>
    </source>
</evidence>
<keyword evidence="7" id="KW-0472">Membrane</keyword>
<feature type="transmembrane region" description="Helical" evidence="7">
    <location>
        <begin position="31"/>
        <end position="55"/>
    </location>
</feature>
<keyword evidence="5" id="KW-0862">Zinc</keyword>
<dbReference type="GO" id="GO:0004222">
    <property type="term" value="F:metalloendopeptidase activity"/>
    <property type="evidence" value="ECO:0007669"/>
    <property type="project" value="InterPro"/>
</dbReference>
<evidence type="ECO:0000256" key="4">
    <source>
        <dbReference type="ARBA" id="ARBA00022801"/>
    </source>
</evidence>
<feature type="domain" description="Peptidase M13 C-terminal" evidence="8">
    <location>
        <begin position="521"/>
        <end position="726"/>
    </location>
</feature>
<dbReference type="Pfam" id="PF01431">
    <property type="entry name" value="Peptidase_M13"/>
    <property type="match status" value="1"/>
</dbReference>
<name>A0A6P7SPH0_9MOLL</name>
<dbReference type="Gene3D" id="3.40.390.10">
    <property type="entry name" value="Collagenase (Catalytic Domain)"/>
    <property type="match status" value="1"/>
</dbReference>
<gene>
    <name evidence="11" type="primary">LOC115215224</name>
</gene>
<organism evidence="10 11">
    <name type="scientific">Octopus sinensis</name>
    <name type="common">East Asian common octopus</name>
    <dbReference type="NCBI Taxonomy" id="2607531"/>
    <lineage>
        <taxon>Eukaryota</taxon>
        <taxon>Metazoa</taxon>
        <taxon>Spiralia</taxon>
        <taxon>Lophotrochozoa</taxon>
        <taxon>Mollusca</taxon>
        <taxon>Cephalopoda</taxon>
        <taxon>Coleoidea</taxon>
        <taxon>Octopodiformes</taxon>
        <taxon>Octopoda</taxon>
        <taxon>Incirrata</taxon>
        <taxon>Octopodidae</taxon>
        <taxon>Octopus</taxon>
    </lineage>
</organism>
<dbReference type="InterPro" id="IPR024079">
    <property type="entry name" value="MetalloPept_cat_dom_sf"/>
</dbReference>
<reference evidence="11" key="1">
    <citation type="submission" date="2025-08" db="UniProtKB">
        <authorList>
            <consortium name="RefSeq"/>
        </authorList>
    </citation>
    <scope>IDENTIFICATION</scope>
</reference>
<dbReference type="InterPro" id="IPR042089">
    <property type="entry name" value="Peptidase_M13_dom_2"/>
</dbReference>
<dbReference type="GO" id="GO:0005886">
    <property type="term" value="C:plasma membrane"/>
    <property type="evidence" value="ECO:0007669"/>
    <property type="project" value="TreeGrafter"/>
</dbReference>
<dbReference type="Proteomes" id="UP000515154">
    <property type="component" value="Linkage group LG8"/>
</dbReference>
<evidence type="ECO:0000256" key="2">
    <source>
        <dbReference type="ARBA" id="ARBA00022670"/>
    </source>
</evidence>
<keyword evidence="3" id="KW-0479">Metal-binding</keyword>
<accession>A0A6P7SPH0</accession>
<evidence type="ECO:0000256" key="6">
    <source>
        <dbReference type="ARBA" id="ARBA00023049"/>
    </source>
</evidence>
<keyword evidence="4" id="KW-0378">Hydrolase</keyword>
<dbReference type="InterPro" id="IPR018497">
    <property type="entry name" value="Peptidase_M13_C"/>
</dbReference>
<keyword evidence="10" id="KW-1185">Reference proteome</keyword>
<feature type="domain" description="Peptidase M13 N-terminal" evidence="9">
    <location>
        <begin position="91"/>
        <end position="462"/>
    </location>
</feature>
<dbReference type="Gene3D" id="1.10.1380.10">
    <property type="entry name" value="Neutral endopeptidase , domain2"/>
    <property type="match status" value="1"/>
</dbReference>
<evidence type="ECO:0000256" key="7">
    <source>
        <dbReference type="SAM" id="Phobius"/>
    </source>
</evidence>
<evidence type="ECO:0000313" key="10">
    <source>
        <dbReference type="Proteomes" id="UP000515154"/>
    </source>
</evidence>
<dbReference type="PANTHER" id="PTHR11733:SF240">
    <property type="entry name" value="GH14155P-RELATED"/>
    <property type="match status" value="1"/>
</dbReference>
<keyword evidence="2" id="KW-0645">Protease</keyword>
<evidence type="ECO:0000256" key="1">
    <source>
        <dbReference type="ARBA" id="ARBA00001947"/>
    </source>
</evidence>
<evidence type="ECO:0000259" key="8">
    <source>
        <dbReference type="Pfam" id="PF01431"/>
    </source>
</evidence>
<protein>
    <submittedName>
        <fullName evidence="11">Neprilysin isoform X1</fullName>
    </submittedName>
</protein>
<sequence>MLSRLRNNIKTPLLHLPEKPKGGFTTKKEKWLTVILVILIICILGLIIAVIVLAIPKDESKEEQEKKSCLSDRCLKAAVSVMDKMDDNIKPCNDFWKYSCGDFIERHPVFAFQNNTVYSSFSEVAVRVSRRLLVLLTEEDTKDTISPVKKIKQFFKTCIDPNATEEANIQQSMMKAAEFGGIPFVTGSMKENVTRIELLTNFAQFFATFPFLAFDIHRNIHTGDGNAIYLTLPKTYNKETILSVIESIAKLANQTDSYNVTEITTFMDTYKELADSIPTIDMNIFLDYKPRNISEILKDFPHFDLESYINGILSLGDTKLENDSGIVIIGEEQVKNFTILLSQTSLQTMLNIMSTSLFIELHSVLNPSLKESKLHGENLNTQNTRPNLCLELSKSYAPRLLGKMYVNKYFPEENRKKSNEIADYMGKALIAIFERNKWLDVQSKKQVLDKAKELLKRKSIGYNDKLISDDFLEKRFENVTVDDSLYDNIFEYNKALMRRKMKSFSETLSEDSAIINTVNVNAQYNAMYNTISIPSAILQSPFFDVDVSQEINFGGVGTVIGHEMMHAFDNTGIKFNEKGNIGNVLTNDSQVKFDERTEKLIEDYSDFLMPRANKTVNGTLTLGENIADLSGMKVSFLAYSMWKSDTKWEKTTVPGLSLSSEQLFFTSFTQVWCESRTMDLLKSQLKTDVHSPAKARTTVTLQNFKEFSVEYGCPKDAWMNPSKKIEIW</sequence>
<dbReference type="InterPro" id="IPR008753">
    <property type="entry name" value="Peptidase_M13_N"/>
</dbReference>
<dbReference type="AlphaFoldDB" id="A0A6P7SPH0"/>
<dbReference type="PRINTS" id="PR00786">
    <property type="entry name" value="NEPRILYSIN"/>
</dbReference>
<proteinExistence type="predicted"/>
<evidence type="ECO:0000256" key="5">
    <source>
        <dbReference type="ARBA" id="ARBA00022833"/>
    </source>
</evidence>
<dbReference type="PROSITE" id="PS51885">
    <property type="entry name" value="NEPRILYSIN"/>
    <property type="match status" value="1"/>
</dbReference>
<dbReference type="SUPFAM" id="SSF55486">
    <property type="entry name" value="Metalloproteases ('zincins'), catalytic domain"/>
    <property type="match status" value="1"/>
</dbReference>
<dbReference type="PANTHER" id="PTHR11733">
    <property type="entry name" value="ZINC METALLOPROTEASE FAMILY M13 NEPRILYSIN-RELATED"/>
    <property type="match status" value="1"/>
</dbReference>
<dbReference type="RefSeq" id="XP_029640302.1">
    <property type="nucleotide sequence ID" value="XM_029784442.2"/>
</dbReference>
<comment type="cofactor">
    <cofactor evidence="1">
        <name>Zn(2+)</name>
        <dbReference type="ChEBI" id="CHEBI:29105"/>
    </cofactor>
</comment>
<dbReference type="InterPro" id="IPR000718">
    <property type="entry name" value="Peptidase_M13"/>
</dbReference>
<dbReference type="GO" id="GO:0046872">
    <property type="term" value="F:metal ion binding"/>
    <property type="evidence" value="ECO:0007669"/>
    <property type="project" value="UniProtKB-KW"/>
</dbReference>
<dbReference type="Pfam" id="PF05649">
    <property type="entry name" value="Peptidase_M13_N"/>
    <property type="match status" value="1"/>
</dbReference>
<keyword evidence="6" id="KW-0482">Metalloprotease</keyword>
<keyword evidence="7" id="KW-0812">Transmembrane</keyword>
<dbReference type="GO" id="GO:0016485">
    <property type="term" value="P:protein processing"/>
    <property type="evidence" value="ECO:0007669"/>
    <property type="project" value="TreeGrafter"/>
</dbReference>
<keyword evidence="7" id="KW-1133">Transmembrane helix</keyword>
<evidence type="ECO:0000313" key="11">
    <source>
        <dbReference type="RefSeq" id="XP_029640302.1"/>
    </source>
</evidence>
<evidence type="ECO:0000259" key="9">
    <source>
        <dbReference type="Pfam" id="PF05649"/>
    </source>
</evidence>